<comment type="caution">
    <text evidence="2">The sequence shown here is derived from an EMBL/GenBank/DDBJ whole genome shotgun (WGS) entry which is preliminary data.</text>
</comment>
<sequence>MLITNTAVRETAVAVAQALGGDWTLDLEVPADRTAHLLHSDGRSISFTPRFNGTTVQLWITGNADPTLANDTTDEEREAHKAYVAVRLPEGHRYHMAATLITEEDEEPAVIILRTLEDLLPAFDHKPRYVGHRPWIDLFDNVLAAVSTERGTTPAGTAAEQPDAGQESEGRPVGPRPEDEQHVTGVSVP</sequence>
<evidence type="ECO:0000256" key="1">
    <source>
        <dbReference type="SAM" id="MobiDB-lite"/>
    </source>
</evidence>
<organism evidence="2 3">
    <name type="scientific">Streptomyces smaragdinus</name>
    <dbReference type="NCBI Taxonomy" id="2585196"/>
    <lineage>
        <taxon>Bacteria</taxon>
        <taxon>Bacillati</taxon>
        <taxon>Actinomycetota</taxon>
        <taxon>Actinomycetes</taxon>
        <taxon>Kitasatosporales</taxon>
        <taxon>Streptomycetaceae</taxon>
        <taxon>Streptomyces</taxon>
    </lineage>
</organism>
<gene>
    <name evidence="2" type="ORF">SRB5_16070</name>
</gene>
<proteinExistence type="predicted"/>
<reference evidence="2 3" key="1">
    <citation type="submission" date="2019-10" db="EMBL/GenBank/DDBJ databases">
        <title>Streptomyces smaragdinus sp. nov. and Streptomyces fabii sp. nov., isolated from the gut of fungus growing-termite Macrotermes natalensis.</title>
        <authorList>
            <person name="Schwitalla J."/>
            <person name="Benndorf R."/>
            <person name="Martin K."/>
            <person name="De Beer W."/>
            <person name="Kaster A.-K."/>
            <person name="Vollmers J."/>
            <person name="Poulsen M."/>
            <person name="Beemelmanns C."/>
        </authorList>
    </citation>
    <scope>NUCLEOTIDE SEQUENCE [LARGE SCALE GENOMIC DNA]</scope>
    <source>
        <strain evidence="2 3">RB5</strain>
    </source>
</reference>
<keyword evidence="3" id="KW-1185">Reference proteome</keyword>
<accession>A0A7K0CDE4</accession>
<evidence type="ECO:0000313" key="2">
    <source>
        <dbReference type="EMBL" id="MQY11488.1"/>
    </source>
</evidence>
<evidence type="ECO:0000313" key="3">
    <source>
        <dbReference type="Proteomes" id="UP000466345"/>
    </source>
</evidence>
<protein>
    <submittedName>
        <fullName evidence="2">Uncharacterized protein</fullName>
    </submittedName>
</protein>
<dbReference type="OrthoDB" id="4212723at2"/>
<dbReference type="AlphaFoldDB" id="A0A7K0CDE4"/>
<name>A0A7K0CDE4_9ACTN</name>
<dbReference type="RefSeq" id="WP_153450731.1">
    <property type="nucleotide sequence ID" value="NZ_WEGJ01000003.1"/>
</dbReference>
<dbReference type="Proteomes" id="UP000466345">
    <property type="component" value="Unassembled WGS sequence"/>
</dbReference>
<dbReference type="EMBL" id="WEGJ01000003">
    <property type="protein sequence ID" value="MQY11488.1"/>
    <property type="molecule type" value="Genomic_DNA"/>
</dbReference>
<feature type="region of interest" description="Disordered" evidence="1">
    <location>
        <begin position="149"/>
        <end position="189"/>
    </location>
</feature>